<evidence type="ECO:0000256" key="4">
    <source>
        <dbReference type="ARBA" id="ARBA00023054"/>
    </source>
</evidence>
<dbReference type="SUPFAM" id="SSF52540">
    <property type="entry name" value="P-loop containing nucleoside triphosphate hydrolases"/>
    <property type="match status" value="1"/>
</dbReference>
<feature type="region of interest" description="Actin-binding" evidence="8">
    <location>
        <begin position="731"/>
        <end position="753"/>
    </location>
</feature>
<protein>
    <recommendedName>
        <fullName evidence="11">Myosin motor domain-containing protein</fullName>
    </recommendedName>
</protein>
<feature type="region of interest" description="Disordered" evidence="10">
    <location>
        <begin position="1500"/>
        <end position="1528"/>
    </location>
</feature>
<gene>
    <name evidence="12" type="ORF">NliqN6_2386</name>
</gene>
<keyword evidence="2 8" id="KW-0547">Nucleotide-binding</keyword>
<evidence type="ECO:0000256" key="10">
    <source>
        <dbReference type="SAM" id="MobiDB-lite"/>
    </source>
</evidence>
<dbReference type="GO" id="GO:0000146">
    <property type="term" value="F:microfilament motor activity"/>
    <property type="evidence" value="ECO:0007669"/>
    <property type="project" value="TreeGrafter"/>
</dbReference>
<evidence type="ECO:0000313" key="12">
    <source>
        <dbReference type="EMBL" id="GHJ85984.1"/>
    </source>
</evidence>
<dbReference type="InterPro" id="IPR036961">
    <property type="entry name" value="Kinesin_motor_dom_sf"/>
</dbReference>
<evidence type="ECO:0000256" key="6">
    <source>
        <dbReference type="ARBA" id="ARBA00023175"/>
    </source>
</evidence>
<keyword evidence="5 8" id="KW-0518">Myosin</keyword>
<dbReference type="EMBL" id="BLZA01000017">
    <property type="protein sequence ID" value="GHJ85984.1"/>
    <property type="molecule type" value="Genomic_DNA"/>
</dbReference>
<dbReference type="FunFam" id="1.10.10.820:FF:000001">
    <property type="entry name" value="Myosin heavy chain"/>
    <property type="match status" value="1"/>
</dbReference>
<dbReference type="GO" id="GO:0007015">
    <property type="term" value="P:actin filament organization"/>
    <property type="evidence" value="ECO:0007669"/>
    <property type="project" value="TreeGrafter"/>
</dbReference>
<dbReference type="GO" id="GO:0005524">
    <property type="term" value="F:ATP binding"/>
    <property type="evidence" value="ECO:0007669"/>
    <property type="project" value="UniProtKB-UniRule"/>
</dbReference>
<dbReference type="InterPro" id="IPR004009">
    <property type="entry name" value="SH3_Myosin"/>
</dbReference>
<organism evidence="12 13">
    <name type="scientific">Naganishia liquefaciens</name>
    <dbReference type="NCBI Taxonomy" id="104408"/>
    <lineage>
        <taxon>Eukaryota</taxon>
        <taxon>Fungi</taxon>
        <taxon>Dikarya</taxon>
        <taxon>Basidiomycota</taxon>
        <taxon>Agaricomycotina</taxon>
        <taxon>Tremellomycetes</taxon>
        <taxon>Filobasidiales</taxon>
        <taxon>Filobasidiaceae</taxon>
        <taxon>Naganishia</taxon>
    </lineage>
</organism>
<feature type="region of interest" description="Disordered" evidence="10">
    <location>
        <begin position="1996"/>
        <end position="2034"/>
    </location>
</feature>
<evidence type="ECO:0000256" key="2">
    <source>
        <dbReference type="ARBA" id="ARBA00022741"/>
    </source>
</evidence>
<feature type="region of interest" description="Disordered" evidence="10">
    <location>
        <begin position="1180"/>
        <end position="1202"/>
    </location>
</feature>
<dbReference type="PANTHER" id="PTHR13140:SF857">
    <property type="entry name" value="MYOSIN-11"/>
    <property type="match status" value="1"/>
</dbReference>
<comment type="caution">
    <text evidence="12">The sequence shown here is derived from an EMBL/GenBank/DDBJ whole genome shotgun (WGS) entry which is preliminary data.</text>
</comment>
<feature type="coiled-coil region" evidence="9">
    <location>
        <begin position="926"/>
        <end position="1028"/>
    </location>
</feature>
<evidence type="ECO:0000259" key="11">
    <source>
        <dbReference type="PROSITE" id="PS51456"/>
    </source>
</evidence>
<dbReference type="Gene3D" id="3.30.70.1590">
    <property type="match status" value="1"/>
</dbReference>
<evidence type="ECO:0000256" key="7">
    <source>
        <dbReference type="ARBA" id="ARBA00023203"/>
    </source>
</evidence>
<dbReference type="Gene3D" id="1.10.10.820">
    <property type="match status" value="1"/>
</dbReference>
<dbReference type="Gene3D" id="1.20.120.720">
    <property type="entry name" value="Myosin VI head, motor domain, U50 subdomain"/>
    <property type="match status" value="1"/>
</dbReference>
<dbReference type="Proteomes" id="UP000620104">
    <property type="component" value="Unassembled WGS sequence"/>
</dbReference>
<dbReference type="Pfam" id="PF02736">
    <property type="entry name" value="Myosin_N"/>
    <property type="match status" value="1"/>
</dbReference>
<keyword evidence="4 9" id="KW-0175">Coiled coil</keyword>
<evidence type="ECO:0000256" key="3">
    <source>
        <dbReference type="ARBA" id="ARBA00022840"/>
    </source>
</evidence>
<feature type="compositionally biased region" description="Basic and acidic residues" evidence="10">
    <location>
        <begin position="65"/>
        <end position="77"/>
    </location>
</feature>
<dbReference type="PANTHER" id="PTHR13140">
    <property type="entry name" value="MYOSIN"/>
    <property type="match status" value="1"/>
</dbReference>
<dbReference type="Gene3D" id="4.10.270.10">
    <property type="entry name" value="Myosin, subunit A"/>
    <property type="match status" value="1"/>
</dbReference>
<dbReference type="Gene3D" id="2.30.30.360">
    <property type="entry name" value="Myosin S1 fragment, N-terminal"/>
    <property type="match status" value="1"/>
</dbReference>
<dbReference type="CDD" id="cd01377">
    <property type="entry name" value="MYSc_class_II"/>
    <property type="match status" value="1"/>
</dbReference>
<evidence type="ECO:0000256" key="8">
    <source>
        <dbReference type="PROSITE-ProRule" id="PRU00782"/>
    </source>
</evidence>
<dbReference type="PRINTS" id="PR00193">
    <property type="entry name" value="MYOSINHEAVY"/>
</dbReference>
<reference evidence="12" key="1">
    <citation type="submission" date="2020-07" db="EMBL/GenBank/DDBJ databases">
        <title>Draft Genome Sequence of a Deep-Sea Yeast, Naganishia (Cryptococcus) liquefaciens strain N6.</title>
        <authorList>
            <person name="Han Y.W."/>
            <person name="Kajitani R."/>
            <person name="Morimoto H."/>
            <person name="Parhat M."/>
            <person name="Tsubouchi H."/>
            <person name="Bakenova O."/>
            <person name="Ogata M."/>
            <person name="Argunhan B."/>
            <person name="Aoki R."/>
            <person name="Kajiwara S."/>
            <person name="Itoh T."/>
            <person name="Iwasaki H."/>
        </authorList>
    </citation>
    <scope>NUCLEOTIDE SEQUENCE</scope>
    <source>
        <strain evidence="12">N6</strain>
    </source>
</reference>
<accession>A0A8H3TTK9</accession>
<feature type="region of interest" description="Disordered" evidence="10">
    <location>
        <begin position="58"/>
        <end position="81"/>
    </location>
</feature>
<dbReference type="GO" id="GO:0005737">
    <property type="term" value="C:cytoplasm"/>
    <property type="evidence" value="ECO:0007669"/>
    <property type="project" value="UniProtKB-ARBA"/>
</dbReference>
<keyword evidence="6 8" id="KW-0505">Motor protein</keyword>
<dbReference type="SMART" id="SM00242">
    <property type="entry name" value="MYSc"/>
    <property type="match status" value="1"/>
</dbReference>
<keyword evidence="7 8" id="KW-0009">Actin-binding</keyword>
<dbReference type="Gene3D" id="3.40.850.10">
    <property type="entry name" value="Kinesin motor domain"/>
    <property type="match status" value="1"/>
</dbReference>
<dbReference type="GO" id="GO:0016020">
    <property type="term" value="C:membrane"/>
    <property type="evidence" value="ECO:0007669"/>
    <property type="project" value="TreeGrafter"/>
</dbReference>
<feature type="binding site" evidence="8">
    <location>
        <begin position="215"/>
        <end position="222"/>
    </location>
    <ligand>
        <name>ATP</name>
        <dbReference type="ChEBI" id="CHEBI:30616"/>
    </ligand>
</feature>
<feature type="coiled-coil region" evidence="9">
    <location>
        <begin position="1064"/>
        <end position="1105"/>
    </location>
</feature>
<name>A0A8H3TTK9_9TREE</name>
<feature type="compositionally biased region" description="Polar residues" evidence="10">
    <location>
        <begin position="1180"/>
        <end position="1195"/>
    </location>
</feature>
<dbReference type="GO" id="GO:0016459">
    <property type="term" value="C:myosin complex"/>
    <property type="evidence" value="ECO:0007669"/>
    <property type="project" value="UniProtKB-KW"/>
</dbReference>
<dbReference type="Pfam" id="PF00063">
    <property type="entry name" value="Myosin_head"/>
    <property type="match status" value="1"/>
</dbReference>
<dbReference type="GO" id="GO:0051015">
    <property type="term" value="F:actin filament binding"/>
    <property type="evidence" value="ECO:0007669"/>
    <property type="project" value="InterPro"/>
</dbReference>
<keyword evidence="13" id="KW-1185">Reference proteome</keyword>
<dbReference type="InterPro" id="IPR027417">
    <property type="entry name" value="P-loop_NTPase"/>
</dbReference>
<evidence type="ECO:0000256" key="5">
    <source>
        <dbReference type="ARBA" id="ARBA00023123"/>
    </source>
</evidence>
<sequence length="2034" mass="230736">MSSPIPARRLIKPEADAAADAAAQAEFNEKKWVWVPDETHGYLPGWIISETILEPGTLTRGSKTTQEKGDYNQKEDGGLPSRSLEDAALVGETLAEVVLADGGETRTMPSYELSKMNPPKFDRVEDIADLTFLNEASVAHNLRLRYGSGLIYTYSGLFLISINPYQNLPLYTPQIVASYRGRRRDDCAPHIFATAERAWVQMIEESTCQSVLITGESGAGKTENTKKVIQYLAAIASPYHTPEKEDTRNLAADITPPALLRPLSFRGKDALREIQKDAEHTGTLEKQILQANPILEAFGNAQTLRNNNSSRFGKFIRILFQSDGTISGANVDWYLLEKSRVTDRNAGERNFHVFYQLLSSGNKGKEIRDKLLLSENPHDYGFLKQSRTQIDGVDDSSEWQLLKSAFRTVGFSYEEQFDIFRVLAAILHIGNIALRQDRAEQASITSPAEAEKVCHLLGISAQEFTNAVLRPTVKAGREVVIQARTKAQAEDELAALCKTLYEKMFGVIVDRINKALDRPASNSRFIGVLDIAGFEIFDVNGYEQLMINFTNERLQQFFNHHMFVLEQEEYGRERINWQVVNFGLDLQPTIELIGSMQPMGILATLDDACIMPKATDLTFLQRVKQDWIQPESKQAAHSGSSNLEATRFSNGFIVKHYAGRVEYNTDGWLQKNKDPINDSVAGLLSRSTVPAIGNLFSDYAESAQGQGAVTGAKRVKRGVFRTTSQRHREQLDSLIRQLRATQPHFVRCIVPNSSKKPRQMDVPLVLDQLRCNGVLEGIRIARLGYPNRLPFTEFRNRYEVLAPGVVPPGFMDGRKASVKIVEALALFPESYKMGLTKIFFKAGVLAELEERRDGHLYDIFARFQSIARKHVAHRKMKKYLNRANAVQTIQRNARAYNELRDWPWWQLFTQVKPLLGETREDEEMAKRKQELALAKERAELEKVANAKLEEERLKLETEKKAMMNDLETIKLSLEQRDQVVQSCRQRESDQQEEIKALKDDIDLLEEQLEQTQSQNMTLRARYDALILEHKAHLDKDKSNEEQQKMWQDTISDLSTGLTEARLKVAVLEEARDAALAGKQELERTLQRLREDVGRLKEKTLAAEQAAESKVVEERSKNRQAGLRIQTLESELKARDQRLSTLSATTEDYQVMIKKKTADLAELRSQLAAAQAEGSTLRRQLASQASQLEDSGSRLTKANAEQERARATLARTEKELDSLRTLMAARRSEEVQRAEAESSREKELLALRDQMTMLSQNNATELDNANKAVKDLEAKLIVATTELRAIKAAKTESEANLKVLSHKLESQQALLRSAEAVKRGLESDLAETRNRLIEQQATLAEVTTTRDSLEKQLRLAERKLADHEDALLATERQKADWARKLDVTSRELKGERDKAIRLETLTQQSQAQCAELREHHGKLASEAKEKDAEIALLRSRENKTIIEHVHVLEKAKKVTDRELAATKRERDELATLVKSLDQHKARLISDIEDMAKQNDILRQQVNSSRAASDETDLSAQVQAERHAKEQAQNRVHELERQLKARKDVDDLQKRLDAAERRNDNLEKELAAHVKDGSQLEQPKRFSTSPSHARLLQELQLNNEQLREQMSEELRRGQAGLVTDPKRRSMDLAKRLDAAPVVPDESFGDRHKSLKDEISRLQAKASQSEMARQSAEAGKALAEDKLRQMQKLIESTDFQSSAVKAHRSTADMEPERARYQKDLRDFEYTISQTRAKYQNELSKLSDDLAAQRADMLRYKEANRLLKAKEEELRLQLEDELHSSSGWKRDRERLESRVADLNAALEAATAETSKTQGQQVQYIEELKDLRKRLDEAELDNAALRAAKQKLEMQNSTSLDKNVRTSHLSQDRVVQQLAREKQELTASLESMNDRISLARQKQARSEAHAAECMQELNKVRQLNAEVDRRNISLENKMKALQIKLVDLETQSLANSPRPAAAKRLATTMAELQAKYDREVEEKLALLDQYRQVERTAREMRARIEEISRDKSRGASNKGPVETPEIVDTSARLRRTVNLASHS</sequence>
<dbReference type="OrthoDB" id="6108017at2759"/>
<comment type="similarity">
    <text evidence="1 8">Belongs to the TRAFAC class myosin-kinesin ATPase superfamily. Myosin family.</text>
</comment>
<proteinExistence type="inferred from homology"/>
<feature type="coiled-coil region" evidence="9">
    <location>
        <begin position="1254"/>
        <end position="1372"/>
    </location>
</feature>
<evidence type="ECO:0000256" key="1">
    <source>
        <dbReference type="ARBA" id="ARBA00008314"/>
    </source>
</evidence>
<dbReference type="SUPFAM" id="SSF90257">
    <property type="entry name" value="Myosin rod fragments"/>
    <property type="match status" value="1"/>
</dbReference>
<evidence type="ECO:0000313" key="13">
    <source>
        <dbReference type="Proteomes" id="UP000620104"/>
    </source>
</evidence>
<evidence type="ECO:0000256" key="9">
    <source>
        <dbReference type="SAM" id="Coils"/>
    </source>
</evidence>
<feature type="domain" description="Myosin motor" evidence="11">
    <location>
        <begin position="122"/>
        <end position="853"/>
    </location>
</feature>
<dbReference type="Gene3D" id="1.20.58.530">
    <property type="match status" value="1"/>
</dbReference>
<dbReference type="InterPro" id="IPR001609">
    <property type="entry name" value="Myosin_head_motor_dom-like"/>
</dbReference>
<feature type="compositionally biased region" description="Basic and acidic residues" evidence="10">
    <location>
        <begin position="1518"/>
        <end position="1528"/>
    </location>
</feature>
<dbReference type="PROSITE" id="PS51456">
    <property type="entry name" value="MYOSIN_MOTOR"/>
    <property type="match status" value="1"/>
</dbReference>
<feature type="coiled-coil region" evidence="9">
    <location>
        <begin position="1645"/>
        <end position="1686"/>
    </location>
</feature>
<keyword evidence="3 8" id="KW-0067">ATP-binding</keyword>
<dbReference type="InterPro" id="IPR008989">
    <property type="entry name" value="Myosin_S1_N"/>
</dbReference>